<sequence>MDVKNFTEESLRLKQYTVIVSLDVKGAFDAAWWPSILKQLRELNTPRIYTIYHQTKVIAFVDDVIVLTRGTYKLEAENYANQDLKQIERWAADNKIEFNDKKSKVLSISRKRNDNREVYVYLNHKRLDQNEGMKYLGIYLDSKFNFNAHIDHTVAKSITLINMLARTAKLQWGLGHKALKTIYEGAVVPVLTYRAPIWVDALQKNKNLTKYKRIRRLMNIKIPKAYRAISYDASCMIAGVQPIQITTEQKVQTYMAMKLNNLEYDAPLEVRY</sequence>
<dbReference type="InParanoid" id="A0A6L2PUZ9"/>
<accession>A0A6L2PUZ9</accession>
<keyword evidence="3" id="KW-1185">Reference proteome</keyword>
<name>A0A6L2PUZ9_COPFO</name>
<feature type="domain" description="Reverse transcriptase" evidence="1">
    <location>
        <begin position="54"/>
        <end position="139"/>
    </location>
</feature>
<dbReference type="Pfam" id="PF00078">
    <property type="entry name" value="RVT_1"/>
    <property type="match status" value="1"/>
</dbReference>
<dbReference type="PANTHER" id="PTHR33332">
    <property type="entry name" value="REVERSE TRANSCRIPTASE DOMAIN-CONTAINING PROTEIN"/>
    <property type="match status" value="1"/>
</dbReference>
<gene>
    <name evidence="2" type="ORF">Cfor_01519</name>
</gene>
<proteinExistence type="predicted"/>
<organism evidence="2 3">
    <name type="scientific">Coptotermes formosanus</name>
    <name type="common">Formosan subterranean termite</name>
    <dbReference type="NCBI Taxonomy" id="36987"/>
    <lineage>
        <taxon>Eukaryota</taxon>
        <taxon>Metazoa</taxon>
        <taxon>Ecdysozoa</taxon>
        <taxon>Arthropoda</taxon>
        <taxon>Hexapoda</taxon>
        <taxon>Insecta</taxon>
        <taxon>Pterygota</taxon>
        <taxon>Neoptera</taxon>
        <taxon>Polyneoptera</taxon>
        <taxon>Dictyoptera</taxon>
        <taxon>Blattodea</taxon>
        <taxon>Blattoidea</taxon>
        <taxon>Termitoidae</taxon>
        <taxon>Rhinotermitidae</taxon>
        <taxon>Coptotermes</taxon>
    </lineage>
</organism>
<dbReference type="AlphaFoldDB" id="A0A6L2PUZ9"/>
<dbReference type="EMBL" id="BLKM01000443">
    <property type="protein sequence ID" value="GFG33637.1"/>
    <property type="molecule type" value="Genomic_DNA"/>
</dbReference>
<evidence type="ECO:0000259" key="1">
    <source>
        <dbReference type="Pfam" id="PF00078"/>
    </source>
</evidence>
<dbReference type="InterPro" id="IPR000477">
    <property type="entry name" value="RT_dom"/>
</dbReference>
<dbReference type="Proteomes" id="UP000502823">
    <property type="component" value="Unassembled WGS sequence"/>
</dbReference>
<reference evidence="3" key="1">
    <citation type="submission" date="2020-01" db="EMBL/GenBank/DDBJ databases">
        <title>Draft genome sequence of the Termite Coptotermes fromosanus.</title>
        <authorList>
            <person name="Itakura S."/>
            <person name="Yosikawa Y."/>
            <person name="Umezawa K."/>
        </authorList>
    </citation>
    <scope>NUCLEOTIDE SEQUENCE [LARGE SCALE GENOMIC DNA]</scope>
</reference>
<comment type="caution">
    <text evidence="2">The sequence shown here is derived from an EMBL/GenBank/DDBJ whole genome shotgun (WGS) entry which is preliminary data.</text>
</comment>
<evidence type="ECO:0000313" key="3">
    <source>
        <dbReference type="Proteomes" id="UP000502823"/>
    </source>
</evidence>
<dbReference type="OrthoDB" id="411823at2759"/>
<protein>
    <recommendedName>
        <fullName evidence="1">Reverse transcriptase domain-containing protein</fullName>
    </recommendedName>
</protein>
<evidence type="ECO:0000313" key="2">
    <source>
        <dbReference type="EMBL" id="GFG33637.1"/>
    </source>
</evidence>